<feature type="transmembrane region" description="Helical" evidence="7">
    <location>
        <begin position="164"/>
        <end position="184"/>
    </location>
</feature>
<dbReference type="SUPFAM" id="SSF161098">
    <property type="entry name" value="MetI-like"/>
    <property type="match status" value="1"/>
</dbReference>
<evidence type="ECO:0000313" key="10">
    <source>
        <dbReference type="EMBL" id="SHK65341.1"/>
    </source>
</evidence>
<keyword evidence="3" id="KW-1003">Cell membrane</keyword>
<dbReference type="RefSeq" id="WP_073457490.1">
    <property type="nucleotide sequence ID" value="NZ_CALGVN010000044.1"/>
</dbReference>
<keyword evidence="5 7" id="KW-1133">Transmembrane helix</keyword>
<dbReference type="Gene3D" id="1.10.3720.10">
    <property type="entry name" value="MetI-like"/>
    <property type="match status" value="1"/>
</dbReference>
<name>A0A1M6U846_PSETH</name>
<evidence type="ECO:0000256" key="6">
    <source>
        <dbReference type="ARBA" id="ARBA00023136"/>
    </source>
</evidence>
<evidence type="ECO:0000313" key="11">
    <source>
        <dbReference type="Proteomes" id="UP000184363"/>
    </source>
</evidence>
<feature type="domain" description="ABC transmembrane type-1" evidence="9">
    <location>
        <begin position="100"/>
        <end position="289"/>
    </location>
</feature>
<feature type="transmembrane region" description="Helical" evidence="7">
    <location>
        <begin position="137"/>
        <end position="158"/>
    </location>
</feature>
<dbReference type="PANTHER" id="PTHR43744">
    <property type="entry name" value="ABC TRANSPORTER PERMEASE PROTEIN MG189-RELATED-RELATED"/>
    <property type="match status" value="1"/>
</dbReference>
<evidence type="ECO:0000256" key="5">
    <source>
        <dbReference type="ARBA" id="ARBA00022989"/>
    </source>
</evidence>
<feature type="region of interest" description="Disordered" evidence="8">
    <location>
        <begin position="1"/>
        <end position="34"/>
    </location>
</feature>
<accession>A0A1M6U846</accession>
<dbReference type="OrthoDB" id="2063054at2"/>
<keyword evidence="2 7" id="KW-0813">Transport</keyword>
<dbReference type="GO" id="GO:0005886">
    <property type="term" value="C:plasma membrane"/>
    <property type="evidence" value="ECO:0007669"/>
    <property type="project" value="UniProtKB-SubCell"/>
</dbReference>
<dbReference type="AlphaFoldDB" id="A0A1M6U846"/>
<sequence length="304" mass="32215">MTVTAGPDTTRTHRVSTRTVTEEPPARRRTRRGVTSAGPLACTVLGVTAVLFVLPFYYMIVAASRPMSEMAQLPPPMTPGPLLLDNIEKALAQQDLGLALANTFFVAGVVTVSTVLLCTLAGFAFAKLRFRGRTQLFGLAVGTMMIPPSLGVVPLYSLMVALGLAGNLASVILPSLVGAFGVFFMRQYVVQALPDELLDAAKIDGATMLRTFWSVVLPICRPGMAVLAMLTFMTTWNDFFWPVITLDSSNPTVQVALANLGTGYVPDTSVIMAGTLVGTLPVIVVFLLLGRQIVGGIIAGAVKG</sequence>
<organism evidence="10 11">
    <name type="scientific">Pseudonocardia thermophila</name>
    <dbReference type="NCBI Taxonomy" id="1848"/>
    <lineage>
        <taxon>Bacteria</taxon>
        <taxon>Bacillati</taxon>
        <taxon>Actinomycetota</taxon>
        <taxon>Actinomycetes</taxon>
        <taxon>Pseudonocardiales</taxon>
        <taxon>Pseudonocardiaceae</taxon>
        <taxon>Pseudonocardia</taxon>
    </lineage>
</organism>
<comment type="subcellular location">
    <subcellularLocation>
        <location evidence="1 7">Cell membrane</location>
        <topology evidence="1 7">Multi-pass membrane protein</topology>
    </subcellularLocation>
</comment>
<dbReference type="InterPro" id="IPR035906">
    <property type="entry name" value="MetI-like_sf"/>
</dbReference>
<protein>
    <submittedName>
        <fullName evidence="10">Cellobiose ABC transporter membrane protein</fullName>
    </submittedName>
</protein>
<proteinExistence type="inferred from homology"/>
<keyword evidence="6 7" id="KW-0472">Membrane</keyword>
<evidence type="ECO:0000256" key="2">
    <source>
        <dbReference type="ARBA" id="ARBA00022448"/>
    </source>
</evidence>
<dbReference type="PROSITE" id="PS50928">
    <property type="entry name" value="ABC_TM1"/>
    <property type="match status" value="1"/>
</dbReference>
<evidence type="ECO:0000259" key="9">
    <source>
        <dbReference type="PROSITE" id="PS50928"/>
    </source>
</evidence>
<gene>
    <name evidence="10" type="ORF">SAMN05443637_109198</name>
</gene>
<dbReference type="Proteomes" id="UP000184363">
    <property type="component" value="Unassembled WGS sequence"/>
</dbReference>
<evidence type="ECO:0000256" key="3">
    <source>
        <dbReference type="ARBA" id="ARBA00022475"/>
    </source>
</evidence>
<reference evidence="10 11" key="1">
    <citation type="submission" date="2016-11" db="EMBL/GenBank/DDBJ databases">
        <authorList>
            <person name="Jaros S."/>
            <person name="Januszkiewicz K."/>
            <person name="Wedrychowicz H."/>
        </authorList>
    </citation>
    <scope>NUCLEOTIDE SEQUENCE [LARGE SCALE GENOMIC DNA]</scope>
    <source>
        <strain evidence="10 11">DSM 43832</strain>
    </source>
</reference>
<dbReference type="Pfam" id="PF00528">
    <property type="entry name" value="BPD_transp_1"/>
    <property type="match status" value="1"/>
</dbReference>
<keyword evidence="4 7" id="KW-0812">Transmembrane</keyword>
<dbReference type="EMBL" id="FRAP01000009">
    <property type="protein sequence ID" value="SHK65341.1"/>
    <property type="molecule type" value="Genomic_DNA"/>
</dbReference>
<feature type="transmembrane region" description="Helical" evidence="7">
    <location>
        <begin position="104"/>
        <end position="125"/>
    </location>
</feature>
<comment type="similarity">
    <text evidence="7">Belongs to the binding-protein-dependent transport system permease family.</text>
</comment>
<dbReference type="GO" id="GO:0055085">
    <property type="term" value="P:transmembrane transport"/>
    <property type="evidence" value="ECO:0007669"/>
    <property type="project" value="InterPro"/>
</dbReference>
<evidence type="ECO:0000256" key="1">
    <source>
        <dbReference type="ARBA" id="ARBA00004651"/>
    </source>
</evidence>
<keyword evidence="11" id="KW-1185">Reference proteome</keyword>
<feature type="transmembrane region" description="Helical" evidence="7">
    <location>
        <begin position="270"/>
        <end position="289"/>
    </location>
</feature>
<feature type="transmembrane region" description="Helical" evidence="7">
    <location>
        <begin position="37"/>
        <end position="60"/>
    </location>
</feature>
<dbReference type="STRING" id="1848.SAMN05443637_109198"/>
<feature type="transmembrane region" description="Helical" evidence="7">
    <location>
        <begin position="212"/>
        <end position="233"/>
    </location>
</feature>
<evidence type="ECO:0000256" key="4">
    <source>
        <dbReference type="ARBA" id="ARBA00022692"/>
    </source>
</evidence>
<dbReference type="PANTHER" id="PTHR43744:SF12">
    <property type="entry name" value="ABC TRANSPORTER PERMEASE PROTEIN MG189-RELATED"/>
    <property type="match status" value="1"/>
</dbReference>
<evidence type="ECO:0000256" key="7">
    <source>
        <dbReference type="RuleBase" id="RU363032"/>
    </source>
</evidence>
<dbReference type="InterPro" id="IPR000515">
    <property type="entry name" value="MetI-like"/>
</dbReference>
<dbReference type="CDD" id="cd06261">
    <property type="entry name" value="TM_PBP2"/>
    <property type="match status" value="1"/>
</dbReference>
<evidence type="ECO:0000256" key="8">
    <source>
        <dbReference type="SAM" id="MobiDB-lite"/>
    </source>
</evidence>